<organism evidence="3 4">
    <name type="scientific">Purpureocillium lilacinum</name>
    <name type="common">Paecilomyces lilacinus</name>
    <dbReference type="NCBI Taxonomy" id="33203"/>
    <lineage>
        <taxon>Eukaryota</taxon>
        <taxon>Fungi</taxon>
        <taxon>Dikarya</taxon>
        <taxon>Ascomycota</taxon>
        <taxon>Pezizomycotina</taxon>
        <taxon>Sordariomycetes</taxon>
        <taxon>Hypocreomycetidae</taxon>
        <taxon>Hypocreales</taxon>
        <taxon>Ophiocordycipitaceae</taxon>
        <taxon>Purpureocillium</taxon>
    </lineage>
</organism>
<gene>
    <name evidence="3" type="ORF">VFPBJ_11257</name>
</gene>
<protein>
    <submittedName>
        <fullName evidence="3">Transposase</fullName>
    </submittedName>
</protein>
<evidence type="ECO:0000313" key="3">
    <source>
        <dbReference type="EMBL" id="OAQ63892.1"/>
    </source>
</evidence>
<dbReference type="GO" id="GO:0003677">
    <property type="term" value="F:DNA binding"/>
    <property type="evidence" value="ECO:0007669"/>
    <property type="project" value="UniProtKB-KW"/>
</dbReference>
<dbReference type="InterPro" id="IPR036397">
    <property type="entry name" value="RNaseH_sf"/>
</dbReference>
<accession>A0A179FEG3</accession>
<dbReference type="Proteomes" id="UP000078240">
    <property type="component" value="Unassembled WGS sequence"/>
</dbReference>
<dbReference type="Pfam" id="PF03221">
    <property type="entry name" value="HTH_Tnp_Tc5"/>
    <property type="match status" value="1"/>
</dbReference>
<evidence type="ECO:0000259" key="2">
    <source>
        <dbReference type="PROSITE" id="PS51253"/>
    </source>
</evidence>
<dbReference type="Pfam" id="PF03184">
    <property type="entry name" value="DDE_1"/>
    <property type="match status" value="1"/>
</dbReference>
<dbReference type="InterPro" id="IPR004875">
    <property type="entry name" value="DDE_SF_endonuclease_dom"/>
</dbReference>
<dbReference type="EMBL" id="LSBH01000017">
    <property type="protein sequence ID" value="OAQ63892.1"/>
    <property type="molecule type" value="Genomic_DNA"/>
</dbReference>
<dbReference type="PROSITE" id="PS51253">
    <property type="entry name" value="HTH_CENPB"/>
    <property type="match status" value="1"/>
</dbReference>
<dbReference type="PANTHER" id="PTHR19303">
    <property type="entry name" value="TRANSPOSON"/>
    <property type="match status" value="1"/>
</dbReference>
<name>A0A179FEG3_PURLI</name>
<dbReference type="Gene3D" id="3.30.420.10">
    <property type="entry name" value="Ribonuclease H-like superfamily/Ribonuclease H"/>
    <property type="match status" value="1"/>
</dbReference>
<sequence length="384" mass="42886">MGLPPTHSQIRQFAQRMLAVKGDHTQLGKHWMQAFLRRNPAFRTQKCHHRDSARVNGASTEVIRPWFSNYFLPEIQAIKPENRFNMDEAGIMEGLEENGLVVVNAEKRSVQKKTPGSRVWTSFIECVSATGTFLPPLVIFKGKSVQQQCFPQNLSLFSDWQITATKNGWTSDQTAVEWLEKVFIPKTQPSDPSEGRLLVLDGYGSHETVEFMYLCYQHKINLPFLPPHTSHVLQPLDLSVFSPLKHYYRKQVGFLSLLTDSSPVGKQNLSCYQSAREQALTTSNIKGGWKATGLWPVSVAKPLLSPLLLENSNKGKKDANNAHNAFNSPSSMNDWHGSRSLILGFSEGHIALDKPLDNQTLEGGAGRSERVSERTVGLLGCTGN</sequence>
<comment type="caution">
    <text evidence="3">The sequence shown here is derived from an EMBL/GenBank/DDBJ whole genome shotgun (WGS) entry which is preliminary data.</text>
</comment>
<evidence type="ECO:0000256" key="1">
    <source>
        <dbReference type="ARBA" id="ARBA00023125"/>
    </source>
</evidence>
<feature type="domain" description="HTH CENPB-type" evidence="2">
    <location>
        <begin position="1"/>
        <end position="45"/>
    </location>
</feature>
<proteinExistence type="predicted"/>
<evidence type="ECO:0000313" key="4">
    <source>
        <dbReference type="Proteomes" id="UP000078240"/>
    </source>
</evidence>
<keyword evidence="1" id="KW-0238">DNA-binding</keyword>
<dbReference type="InterPro" id="IPR050863">
    <property type="entry name" value="CenT-Element_Derived"/>
</dbReference>
<dbReference type="InterPro" id="IPR006600">
    <property type="entry name" value="HTH_CenpB_DNA-bd_dom"/>
</dbReference>
<dbReference type="PANTHER" id="PTHR19303:SF74">
    <property type="entry name" value="POGO TRANSPOSABLE ELEMENT WITH KRAB DOMAIN"/>
    <property type="match status" value="1"/>
</dbReference>
<dbReference type="GO" id="GO:0005634">
    <property type="term" value="C:nucleus"/>
    <property type="evidence" value="ECO:0007669"/>
    <property type="project" value="TreeGrafter"/>
</dbReference>
<dbReference type="AlphaFoldDB" id="A0A179FEG3"/>
<reference evidence="3 4" key="1">
    <citation type="submission" date="2016-01" db="EMBL/GenBank/DDBJ databases">
        <title>Biosynthesis of antibiotic leucinostatins and their inhibition on Phytophthora in bio-control Purpureocillium lilacinum.</title>
        <authorList>
            <person name="Wang G."/>
            <person name="Liu Z."/>
            <person name="Lin R."/>
            <person name="Li E."/>
            <person name="Mao Z."/>
            <person name="Ling J."/>
            <person name="Yin W."/>
            <person name="Xie B."/>
        </authorList>
    </citation>
    <scope>NUCLEOTIDE SEQUENCE [LARGE SCALE GENOMIC DNA]</scope>
    <source>
        <strain evidence="3">PLBJ-1</strain>
    </source>
</reference>